<sequence>MGGFVMTKTFSKFGELFKKLNTPNLFQIFVIKKEFYFINYKRNGNQGVSFANIRYYNITKNNRKEFLKIGGLTALATMTV</sequence>
<dbReference type="Proteomes" id="UP000321301">
    <property type="component" value="Unassembled WGS sequence"/>
</dbReference>
<proteinExistence type="predicted"/>
<evidence type="ECO:0000313" key="1">
    <source>
        <dbReference type="EMBL" id="GEO20379.1"/>
    </source>
</evidence>
<accession>A0A512C840</accession>
<comment type="caution">
    <text evidence="1">The sequence shown here is derived from an EMBL/GenBank/DDBJ whole genome shotgun (WGS) entry which is preliminary data.</text>
</comment>
<name>A0A512C840_9BACT</name>
<keyword evidence="2" id="KW-1185">Reference proteome</keyword>
<dbReference type="AlphaFoldDB" id="A0A512C840"/>
<organism evidence="1 2">
    <name type="scientific">Cyclobacterium qasimii</name>
    <dbReference type="NCBI Taxonomy" id="1350429"/>
    <lineage>
        <taxon>Bacteria</taxon>
        <taxon>Pseudomonadati</taxon>
        <taxon>Bacteroidota</taxon>
        <taxon>Cytophagia</taxon>
        <taxon>Cytophagales</taxon>
        <taxon>Cyclobacteriaceae</taxon>
        <taxon>Cyclobacterium</taxon>
    </lineage>
</organism>
<dbReference type="EMBL" id="BJYV01000002">
    <property type="protein sequence ID" value="GEO20379.1"/>
    <property type="molecule type" value="Genomic_DNA"/>
</dbReference>
<gene>
    <name evidence="1" type="ORF">CQA01_09130</name>
</gene>
<protein>
    <submittedName>
        <fullName evidence="1">Uncharacterized protein</fullName>
    </submittedName>
</protein>
<evidence type="ECO:0000313" key="2">
    <source>
        <dbReference type="Proteomes" id="UP000321301"/>
    </source>
</evidence>
<reference evidence="1 2" key="1">
    <citation type="submission" date="2019-07" db="EMBL/GenBank/DDBJ databases">
        <title>Whole genome shotgun sequence of Cyclobacterium qasimii NBRC 106168.</title>
        <authorList>
            <person name="Hosoyama A."/>
            <person name="Uohara A."/>
            <person name="Ohji S."/>
            <person name="Ichikawa N."/>
        </authorList>
    </citation>
    <scope>NUCLEOTIDE SEQUENCE [LARGE SCALE GENOMIC DNA]</scope>
    <source>
        <strain evidence="1 2">NBRC 106168</strain>
    </source>
</reference>